<dbReference type="Pfam" id="PF00060">
    <property type="entry name" value="Lig_chan"/>
    <property type="match status" value="1"/>
</dbReference>
<sequence length="997" mass="112361">MAFLFLLYLFFCVCTEPVKTQSTKRILIGGIFRNISNAESDYEGFRTAIDYINEVEKQKNSMIRFEGIVEFTDSDEDLDNVLKGLAISLVDRGAVAIIGPNEVIHIEAIQRLCPQLRTPQLAPFASGLTQSFNPCDFEYILRMSPSDDLLCNVAADVVKYFKWTKVAVLASRDNEGREALGSFRDFLEDRRIKLLQSELFIVDPDDNTMHHEIRRVLDSILKAEARIIVVRCRSSVIRKVLQEAENKDMLKEYAWIWLVNNFEKEHLFPGGQMSHELKGLIGVRQAIGHGPLGEAINEYYYKNRRIAITKPSVGRIIDSVLVVAKAVRNALQDGFQISSDKRSGRICNKSMDIVDDGGQGAILSSYLRQVTMYGFMGNISFDKGAQKSGIYDVVNFHDNSITKIGLWNTNEKLKMFKNKTIIWNSDSSYVPRDSINTLKNKILTVVTSMSSPFTMLKLDNVTGGVRGRPEFEGAAIDILDKLKEALHFDYVIYKSPDGTVGNFNSRTGRWNGAIGELLNETADLAIGPITISSRRSKVVVFTQPYMTTGLGVIMATEEGDPSFFGFLKPFSVHLWIVIIGAVLGMAVVSFVFSLLSPYGFYGRCVQSTSNEVKASHLETQYNLSLLNSIWSSTAYYLGQGPDGLHPISASGRAAIAVWWFCITILTSTYTANLAAYLTTNRMQTPIAHVNDLSEQNEIDYGLIENSQTQRFFEDSRLSRYLIMWEYMKLRRALVSNTSSGIQRVLKGKYAFIHDAPVLQYQARKNYCGHIKLIGGFDEKTIGKMSYGFALPKGSPYRLLINIELLKLQQKGVIKKIIKKWMIDKTPCSLLDDADLHEESKTDAYRMGLMNMLGVFIFMLAGVVIGLIFLIIEWWAAAVGDSKRAMRHLPFMRAIQNRLSSFFKHVKNPETKKLDLSHPRSATRSTQTKNPSEKTSMHYDHLHDRYRPVTQAIAPSKATGVPRKLVKGMRANKPRPKLQSMVVSPSMKATKRWPSTEL</sequence>
<proteinExistence type="predicted"/>
<evidence type="ECO:0000256" key="19">
    <source>
        <dbReference type="SAM" id="Phobius"/>
    </source>
</evidence>
<feature type="compositionally biased region" description="Basic residues" evidence="18">
    <location>
        <begin position="963"/>
        <end position="975"/>
    </location>
</feature>
<dbReference type="InParanoid" id="A0A6P8HZK3"/>
<keyword evidence="20" id="KW-0732">Signal</keyword>
<dbReference type="SUPFAM" id="SSF53850">
    <property type="entry name" value="Periplasmic binding protein-like II"/>
    <property type="match status" value="1"/>
</dbReference>
<feature type="chain" id="PRO_5028131304" evidence="20">
    <location>
        <begin position="21"/>
        <end position="997"/>
    </location>
</feature>
<dbReference type="Pfam" id="PF10613">
    <property type="entry name" value="Lig_chan-Glu_bd"/>
    <property type="match status" value="1"/>
</dbReference>
<dbReference type="InterPro" id="IPR028082">
    <property type="entry name" value="Peripla_BP_I"/>
</dbReference>
<accession>A0A6P8HZK3</accession>
<keyword evidence="23" id="KW-1185">Reference proteome</keyword>
<dbReference type="GO" id="GO:0038023">
    <property type="term" value="F:signaling receptor activity"/>
    <property type="evidence" value="ECO:0007669"/>
    <property type="project" value="InterPro"/>
</dbReference>
<name>A0A6P8HZK3_ACTTE</name>
<dbReference type="PANTHER" id="PTHR18966">
    <property type="entry name" value="IONOTROPIC GLUTAMATE RECEPTOR"/>
    <property type="match status" value="1"/>
</dbReference>
<evidence type="ECO:0000256" key="5">
    <source>
        <dbReference type="ARBA" id="ARBA00022989"/>
    </source>
</evidence>
<keyword evidence="3" id="KW-1003">Cell membrane</keyword>
<feature type="site" description="Crucial to convey clamshell closure to channel opening" evidence="16">
    <location>
        <position position="686"/>
    </location>
</feature>
<feature type="binding site" evidence="15">
    <location>
        <position position="708"/>
    </location>
    <ligand>
        <name>L-glutamate</name>
        <dbReference type="ChEBI" id="CHEBI:29985"/>
    </ligand>
</feature>
<evidence type="ECO:0000259" key="21">
    <source>
        <dbReference type="SMART" id="SM00079"/>
    </source>
</evidence>
<dbReference type="GO" id="GO:0015276">
    <property type="term" value="F:ligand-gated monoatomic ion channel activity"/>
    <property type="evidence" value="ECO:0007669"/>
    <property type="project" value="InterPro"/>
</dbReference>
<evidence type="ECO:0000256" key="7">
    <source>
        <dbReference type="ARBA" id="ARBA00023065"/>
    </source>
</evidence>
<dbReference type="KEGG" id="aten:116296879"/>
<feature type="signal peptide" evidence="20">
    <location>
        <begin position="1"/>
        <end position="20"/>
    </location>
</feature>
<dbReference type="InterPro" id="IPR001508">
    <property type="entry name" value="Iono_Glu_rcpt_met"/>
</dbReference>
<feature type="binding site" evidence="15">
    <location>
        <position position="754"/>
    </location>
    <ligand>
        <name>L-glutamate</name>
        <dbReference type="ChEBI" id="CHEBI:29985"/>
    </ligand>
</feature>
<dbReference type="InterPro" id="IPR001320">
    <property type="entry name" value="Iontro_rcpt_C"/>
</dbReference>
<dbReference type="FunCoup" id="A0A6P8HZK3">
    <property type="interactions" value="1038"/>
</dbReference>
<feature type="binding site" evidence="15">
    <location>
        <position position="528"/>
    </location>
    <ligand>
        <name>L-glutamate</name>
        <dbReference type="ChEBI" id="CHEBI:29985"/>
    </ligand>
</feature>
<dbReference type="GeneID" id="116296879"/>
<dbReference type="AlphaFoldDB" id="A0A6P8HZK3"/>
<evidence type="ECO:0000256" key="14">
    <source>
        <dbReference type="ARBA" id="ARBA00034100"/>
    </source>
</evidence>
<evidence type="ECO:0000259" key="22">
    <source>
        <dbReference type="SMART" id="SM00918"/>
    </source>
</evidence>
<evidence type="ECO:0000256" key="12">
    <source>
        <dbReference type="ARBA" id="ARBA00023286"/>
    </source>
</evidence>
<evidence type="ECO:0000256" key="2">
    <source>
        <dbReference type="ARBA" id="ARBA00022448"/>
    </source>
</evidence>
<dbReference type="InterPro" id="IPR019594">
    <property type="entry name" value="Glu/Gly-bd"/>
</dbReference>
<dbReference type="SUPFAM" id="SSF53822">
    <property type="entry name" value="Periplasmic binding protein-like I"/>
    <property type="match status" value="1"/>
</dbReference>
<feature type="transmembrane region" description="Helical" evidence="19">
    <location>
        <begin position="572"/>
        <end position="600"/>
    </location>
</feature>
<dbReference type="OrthoDB" id="5968723at2759"/>
<evidence type="ECO:0000256" key="6">
    <source>
        <dbReference type="ARBA" id="ARBA00023018"/>
    </source>
</evidence>
<evidence type="ECO:0000313" key="24">
    <source>
        <dbReference type="RefSeq" id="XP_031560848.1"/>
    </source>
</evidence>
<feature type="transmembrane region" description="Helical" evidence="19">
    <location>
        <begin position="657"/>
        <end position="677"/>
    </location>
</feature>
<keyword evidence="4 19" id="KW-0812">Transmembrane</keyword>
<dbReference type="Gene3D" id="3.40.50.2300">
    <property type="match status" value="2"/>
</dbReference>
<feature type="binding site" evidence="15">
    <location>
        <position position="530"/>
    </location>
    <ligand>
        <name>L-glutamate</name>
        <dbReference type="ChEBI" id="CHEBI:29985"/>
    </ligand>
</feature>
<evidence type="ECO:0000256" key="16">
    <source>
        <dbReference type="PIRSR" id="PIRSR601508-2"/>
    </source>
</evidence>
<feature type="binding site" evidence="15">
    <location>
        <position position="535"/>
    </location>
    <ligand>
        <name>L-glutamate</name>
        <dbReference type="ChEBI" id="CHEBI:29985"/>
    </ligand>
</feature>
<dbReference type="Gene3D" id="1.10.287.70">
    <property type="match status" value="1"/>
</dbReference>
<evidence type="ECO:0000256" key="8">
    <source>
        <dbReference type="ARBA" id="ARBA00023136"/>
    </source>
</evidence>
<dbReference type="GO" id="GO:0045211">
    <property type="term" value="C:postsynaptic membrane"/>
    <property type="evidence" value="ECO:0007669"/>
    <property type="project" value="UniProtKB-SubCell"/>
</dbReference>
<evidence type="ECO:0000256" key="3">
    <source>
        <dbReference type="ARBA" id="ARBA00022475"/>
    </source>
</evidence>
<evidence type="ECO:0000256" key="11">
    <source>
        <dbReference type="ARBA" id="ARBA00023257"/>
    </source>
</evidence>
<evidence type="ECO:0000256" key="9">
    <source>
        <dbReference type="ARBA" id="ARBA00023170"/>
    </source>
</evidence>
<reference evidence="24" key="1">
    <citation type="submission" date="2025-08" db="UniProtKB">
        <authorList>
            <consortium name="RefSeq"/>
        </authorList>
    </citation>
    <scope>IDENTIFICATION</scope>
    <source>
        <tissue evidence="24">Tentacle</tissue>
    </source>
</reference>
<gene>
    <name evidence="24" type="primary">LOC116296879</name>
</gene>
<evidence type="ECO:0000256" key="13">
    <source>
        <dbReference type="ARBA" id="ARBA00023303"/>
    </source>
</evidence>
<feature type="domain" description="Ionotropic glutamate receptor L-glutamate and glycine-binding" evidence="22">
    <location>
        <begin position="452"/>
        <end position="519"/>
    </location>
</feature>
<dbReference type="Gene3D" id="3.40.190.10">
    <property type="entry name" value="Periplasmic binding protein-like II"/>
    <property type="match status" value="2"/>
</dbReference>
<organism evidence="23 24">
    <name type="scientific">Actinia tenebrosa</name>
    <name type="common">Australian red waratah sea anemone</name>
    <dbReference type="NCBI Taxonomy" id="6105"/>
    <lineage>
        <taxon>Eukaryota</taxon>
        <taxon>Metazoa</taxon>
        <taxon>Cnidaria</taxon>
        <taxon>Anthozoa</taxon>
        <taxon>Hexacorallia</taxon>
        <taxon>Actiniaria</taxon>
        <taxon>Actiniidae</taxon>
        <taxon>Actinia</taxon>
    </lineage>
</organism>
<evidence type="ECO:0000256" key="17">
    <source>
        <dbReference type="PIRSR" id="PIRSR601508-3"/>
    </source>
</evidence>
<dbReference type="Pfam" id="PF01094">
    <property type="entry name" value="ANF_receptor"/>
    <property type="match status" value="1"/>
</dbReference>
<evidence type="ECO:0000256" key="20">
    <source>
        <dbReference type="SAM" id="SignalP"/>
    </source>
</evidence>
<feature type="compositionally biased region" description="Polar residues" evidence="18">
    <location>
        <begin position="919"/>
        <end position="929"/>
    </location>
</feature>
<evidence type="ECO:0000256" key="4">
    <source>
        <dbReference type="ARBA" id="ARBA00022692"/>
    </source>
</evidence>
<keyword evidence="12" id="KW-1071">Ligand-gated ion channel</keyword>
<dbReference type="InterPro" id="IPR015683">
    <property type="entry name" value="Ionotropic_Glu_rcpt"/>
</dbReference>
<feature type="disulfide bond" evidence="17">
    <location>
        <begin position="767"/>
        <end position="827"/>
    </location>
</feature>
<feature type="domain" description="Ionotropic glutamate receptor C-terminal" evidence="21">
    <location>
        <begin position="442"/>
        <end position="823"/>
    </location>
</feature>
<evidence type="ECO:0000256" key="10">
    <source>
        <dbReference type="ARBA" id="ARBA00023180"/>
    </source>
</evidence>
<feature type="region of interest" description="Disordered" evidence="18">
    <location>
        <begin position="956"/>
        <end position="997"/>
    </location>
</feature>
<feature type="transmembrane region" description="Helical" evidence="19">
    <location>
        <begin position="621"/>
        <end position="637"/>
    </location>
</feature>
<evidence type="ECO:0000256" key="15">
    <source>
        <dbReference type="PIRSR" id="PIRSR601508-1"/>
    </source>
</evidence>
<comment type="subcellular location">
    <subcellularLocation>
        <location evidence="1">Cell membrane</location>
        <topology evidence="1">Multi-pass membrane protein</topology>
    </subcellularLocation>
    <subcellularLocation>
        <location evidence="14">Postsynaptic cell membrane</location>
    </subcellularLocation>
</comment>
<keyword evidence="13" id="KW-0407">Ion channel</keyword>
<feature type="region of interest" description="Disordered" evidence="18">
    <location>
        <begin position="911"/>
        <end position="935"/>
    </location>
</feature>
<dbReference type="InterPro" id="IPR001828">
    <property type="entry name" value="ANF_lig-bd_rcpt"/>
</dbReference>
<keyword evidence="2" id="KW-0813">Transport</keyword>
<protein>
    <submittedName>
        <fullName evidence="24">Glutamate receptor 2-like isoform X1</fullName>
    </submittedName>
</protein>
<dbReference type="PRINTS" id="PR00177">
    <property type="entry name" value="NMDARECEPTOR"/>
</dbReference>
<keyword evidence="8 19" id="KW-0472">Membrane</keyword>
<dbReference type="FunFam" id="1.10.287.70:FF:000143">
    <property type="entry name" value="Probable glutamate receptor"/>
    <property type="match status" value="1"/>
</dbReference>
<keyword evidence="5 19" id="KW-1133">Transmembrane helix</keyword>
<evidence type="ECO:0000256" key="1">
    <source>
        <dbReference type="ARBA" id="ARBA00004651"/>
    </source>
</evidence>
<dbReference type="SMART" id="SM00079">
    <property type="entry name" value="PBPe"/>
    <property type="match status" value="1"/>
</dbReference>
<evidence type="ECO:0000313" key="23">
    <source>
        <dbReference type="Proteomes" id="UP000515163"/>
    </source>
</evidence>
<dbReference type="Proteomes" id="UP000515163">
    <property type="component" value="Unplaced"/>
</dbReference>
<evidence type="ECO:0000256" key="18">
    <source>
        <dbReference type="SAM" id="MobiDB-lite"/>
    </source>
</evidence>
<keyword evidence="17" id="KW-1015">Disulfide bond</keyword>
<keyword evidence="7" id="KW-0406">Ion transport</keyword>
<feature type="site" description="Interaction with the cone snail toxin Con-ikot-ikot" evidence="16">
    <location>
        <position position="806"/>
    </location>
</feature>
<keyword evidence="9" id="KW-0675">Receptor</keyword>
<keyword evidence="6" id="KW-0770">Synapse</keyword>
<dbReference type="FunFam" id="3.40.190.10:FF:000024">
    <property type="entry name" value="Glutamate receptor, ionotropic, delta 1"/>
    <property type="match status" value="1"/>
</dbReference>
<dbReference type="SMART" id="SM00918">
    <property type="entry name" value="Lig_chan-Glu_bd"/>
    <property type="match status" value="1"/>
</dbReference>
<keyword evidence="10" id="KW-0325">Glycoprotein</keyword>
<feature type="transmembrane region" description="Helical" evidence="19">
    <location>
        <begin position="854"/>
        <end position="876"/>
    </location>
</feature>
<keyword evidence="11" id="KW-0628">Postsynaptic cell membrane</keyword>
<dbReference type="RefSeq" id="XP_031560848.1">
    <property type="nucleotide sequence ID" value="XM_031704988.1"/>
</dbReference>